<evidence type="ECO:0000313" key="2">
    <source>
        <dbReference type="Proteomes" id="UP000319138"/>
    </source>
</evidence>
<sequence length="117" mass="13288">MNSNLTEIETILKNGLNWSDEPIPGRKWVEEIHLDIRKGSNFPAVGVFYYPCVNNNQLVFVSNLSDGWSSLLYCITKANNSSYLLFRLYSGAELCMEMMLVDSGKTIRLVSAMKEDK</sequence>
<dbReference type="Proteomes" id="UP000319138">
    <property type="component" value="Unassembled WGS sequence"/>
</dbReference>
<comment type="caution">
    <text evidence="1">The sequence shown here is derived from an EMBL/GenBank/DDBJ whole genome shotgun (WGS) entry which is preliminary data.</text>
</comment>
<dbReference type="EMBL" id="VMHL01000001">
    <property type="protein sequence ID" value="TSJ91707.1"/>
    <property type="molecule type" value="Genomic_DNA"/>
</dbReference>
<name>A0A556RS24_9GAMM</name>
<dbReference type="AlphaFoldDB" id="A0A556RS24"/>
<gene>
    <name evidence="1" type="ORF">FPQ14_00060</name>
</gene>
<dbReference type="RefSeq" id="WP_144187357.1">
    <property type="nucleotide sequence ID" value="NZ_VMHL01000001.1"/>
</dbReference>
<protein>
    <submittedName>
        <fullName evidence="1">Uncharacterized protein</fullName>
    </submittedName>
</protein>
<evidence type="ECO:0000313" key="1">
    <source>
        <dbReference type="EMBL" id="TSJ91707.1"/>
    </source>
</evidence>
<accession>A0A556RS24</accession>
<reference evidence="1 2" key="1">
    <citation type="submission" date="2019-07" db="EMBL/GenBank/DDBJ databases">
        <title>Gilliamella genomes.</title>
        <authorList>
            <person name="Zheng H."/>
        </authorList>
    </citation>
    <scope>NUCLEOTIDE SEQUENCE [LARGE SCALE GENOMIC DNA]</scope>
    <source>
        <strain evidence="1 2">W8131</strain>
    </source>
</reference>
<organism evidence="1 2">
    <name type="scientific">Gilliamella apicola</name>
    <dbReference type="NCBI Taxonomy" id="1196095"/>
    <lineage>
        <taxon>Bacteria</taxon>
        <taxon>Pseudomonadati</taxon>
        <taxon>Pseudomonadota</taxon>
        <taxon>Gammaproteobacteria</taxon>
        <taxon>Orbales</taxon>
        <taxon>Orbaceae</taxon>
        <taxon>Gilliamella</taxon>
    </lineage>
</organism>
<proteinExistence type="predicted"/>